<accession>A0A4U5JBL6</accession>
<evidence type="ECO:0000313" key="3">
    <source>
        <dbReference type="EMBL" id="TKR25661.1"/>
    </source>
</evidence>
<dbReference type="AlphaFoldDB" id="A0A4U5JBL6"/>
<keyword evidence="1 3" id="KW-0378">Hydrolase</keyword>
<protein>
    <submittedName>
        <fullName evidence="3">Alpha/beta hydrolase</fullName>
    </submittedName>
</protein>
<dbReference type="InterPro" id="IPR029058">
    <property type="entry name" value="AB_hydrolase_fold"/>
</dbReference>
<dbReference type="InterPro" id="IPR013094">
    <property type="entry name" value="AB_hydrolase_3"/>
</dbReference>
<dbReference type="GO" id="GO:0016787">
    <property type="term" value="F:hydrolase activity"/>
    <property type="evidence" value="ECO:0007669"/>
    <property type="project" value="UniProtKB-KW"/>
</dbReference>
<name>A0A4U5JBL6_9EURY</name>
<reference evidence="3 4" key="1">
    <citation type="submission" date="2019-04" db="EMBL/GenBank/DDBJ databases">
        <title>Natronomonas sp. F20-122 a newhaloarchaeon isolated from a saline saltern of Isla Bacuta, Huelva, Spain.</title>
        <authorList>
            <person name="Duran-Viseras A."/>
            <person name="Sanchez-Porro C."/>
            <person name="Ventosa A."/>
        </authorList>
    </citation>
    <scope>NUCLEOTIDE SEQUENCE [LARGE SCALE GENOMIC DNA]</scope>
    <source>
        <strain evidence="3 4">F20-122</strain>
    </source>
</reference>
<gene>
    <name evidence="3" type="ORF">DM868_09625</name>
</gene>
<dbReference type="InterPro" id="IPR050300">
    <property type="entry name" value="GDXG_lipolytic_enzyme"/>
</dbReference>
<dbReference type="RefSeq" id="WP_137276668.1">
    <property type="nucleotide sequence ID" value="NZ_QKNX01000003.1"/>
</dbReference>
<evidence type="ECO:0000256" key="1">
    <source>
        <dbReference type="ARBA" id="ARBA00022801"/>
    </source>
</evidence>
<dbReference type="PANTHER" id="PTHR48081">
    <property type="entry name" value="AB HYDROLASE SUPERFAMILY PROTEIN C4A8.06C"/>
    <property type="match status" value="1"/>
</dbReference>
<dbReference type="Gene3D" id="3.40.50.1820">
    <property type="entry name" value="alpha/beta hydrolase"/>
    <property type="match status" value="1"/>
</dbReference>
<proteinExistence type="predicted"/>
<keyword evidence="4" id="KW-1185">Reference proteome</keyword>
<sequence>MADEPHPQLTRILELTADAPNFEDVGVAEAREAFEAMASFSPTFEVHEQYDTTVAGADGDLDARVYRPGEGDRPILAFFHGGGFVIGGLDTHDNVCQRLAAESGWTVVSVDYRLAPEHPFPTPLEDAYAAVESIADDPEPFGGDGTVAVGGDSAGGNLATGVTLLARDAAALDDDAPDIDHQLLYYPACGSPFESYGSREENAEGYFLERSTISWFDEQYVQSPTHARNEYLAPLLVEDLSELPDATIVTAGFDPLRDEGIAYAEALEADGVAVEHRHYESMIHGFVSFIGRVDAAEDAISVGAAALDRR</sequence>
<evidence type="ECO:0000259" key="2">
    <source>
        <dbReference type="Pfam" id="PF07859"/>
    </source>
</evidence>
<dbReference type="Pfam" id="PF07859">
    <property type="entry name" value="Abhydrolase_3"/>
    <property type="match status" value="1"/>
</dbReference>
<dbReference type="PANTHER" id="PTHR48081:SF8">
    <property type="entry name" value="ALPHA_BETA HYDROLASE FOLD-3 DOMAIN-CONTAINING PROTEIN-RELATED"/>
    <property type="match status" value="1"/>
</dbReference>
<evidence type="ECO:0000313" key="4">
    <source>
        <dbReference type="Proteomes" id="UP000308037"/>
    </source>
</evidence>
<dbReference type="SUPFAM" id="SSF53474">
    <property type="entry name" value="alpha/beta-Hydrolases"/>
    <property type="match status" value="1"/>
</dbReference>
<dbReference type="Proteomes" id="UP000308037">
    <property type="component" value="Unassembled WGS sequence"/>
</dbReference>
<dbReference type="FunFam" id="3.40.50.1820:FF:000089">
    <property type="entry name" value="Alpha/beta hydrolase"/>
    <property type="match status" value="1"/>
</dbReference>
<feature type="domain" description="Alpha/beta hydrolase fold-3" evidence="2">
    <location>
        <begin position="77"/>
        <end position="287"/>
    </location>
</feature>
<dbReference type="OrthoDB" id="33195at2157"/>
<comment type="caution">
    <text evidence="3">The sequence shown here is derived from an EMBL/GenBank/DDBJ whole genome shotgun (WGS) entry which is preliminary data.</text>
</comment>
<organism evidence="3 4">
    <name type="scientific">Natronomonas salsuginis</name>
    <dbReference type="NCBI Taxonomy" id="2217661"/>
    <lineage>
        <taxon>Archaea</taxon>
        <taxon>Methanobacteriati</taxon>
        <taxon>Methanobacteriota</taxon>
        <taxon>Stenosarchaea group</taxon>
        <taxon>Halobacteria</taxon>
        <taxon>Halobacteriales</taxon>
        <taxon>Natronomonadaceae</taxon>
        <taxon>Natronomonas</taxon>
    </lineage>
</organism>
<dbReference type="EMBL" id="QKNX01000003">
    <property type="protein sequence ID" value="TKR25661.1"/>
    <property type="molecule type" value="Genomic_DNA"/>
</dbReference>